<comment type="caution">
    <text evidence="5">The sequence shown here is derived from an EMBL/GenBank/DDBJ whole genome shotgun (WGS) entry which is preliminary data.</text>
</comment>
<dbReference type="AlphaFoldDB" id="A0A9W8DYP6"/>
<dbReference type="Gene3D" id="2.30.29.30">
    <property type="entry name" value="Pleckstrin-homology domain (PH domain)/Phosphotyrosine-binding domain (PTB)"/>
    <property type="match status" value="1"/>
</dbReference>
<dbReference type="Proteomes" id="UP001150569">
    <property type="component" value="Unassembled WGS sequence"/>
</dbReference>
<dbReference type="PROSITE" id="PS50010">
    <property type="entry name" value="DH_2"/>
    <property type="match status" value="1"/>
</dbReference>
<dbReference type="OrthoDB" id="1716625at2759"/>
<evidence type="ECO:0000256" key="3">
    <source>
        <dbReference type="SAM" id="MobiDB-lite"/>
    </source>
</evidence>
<dbReference type="GO" id="GO:0035556">
    <property type="term" value="P:intracellular signal transduction"/>
    <property type="evidence" value="ECO:0007669"/>
    <property type="project" value="InterPro"/>
</dbReference>
<feature type="compositionally biased region" description="Polar residues" evidence="3">
    <location>
        <begin position="652"/>
        <end position="675"/>
    </location>
</feature>
<dbReference type="InterPro" id="IPR035899">
    <property type="entry name" value="DBL_dom_sf"/>
</dbReference>
<evidence type="ECO:0000313" key="6">
    <source>
        <dbReference type="Proteomes" id="UP001150569"/>
    </source>
</evidence>
<evidence type="ECO:0000259" key="4">
    <source>
        <dbReference type="PROSITE" id="PS50010"/>
    </source>
</evidence>
<feature type="domain" description="DH" evidence="4">
    <location>
        <begin position="26"/>
        <end position="210"/>
    </location>
</feature>
<reference evidence="5" key="1">
    <citation type="submission" date="2022-07" db="EMBL/GenBank/DDBJ databases">
        <title>Phylogenomic reconstructions and comparative analyses of Kickxellomycotina fungi.</title>
        <authorList>
            <person name="Reynolds N.K."/>
            <person name="Stajich J.E."/>
            <person name="Barry K."/>
            <person name="Grigoriev I.V."/>
            <person name="Crous P."/>
            <person name="Smith M.E."/>
        </authorList>
    </citation>
    <scope>NUCLEOTIDE SEQUENCE</scope>
    <source>
        <strain evidence="5">RSA 861</strain>
    </source>
</reference>
<keyword evidence="2" id="KW-0963">Cytoplasm</keyword>
<organism evidence="5 6">
    <name type="scientific">Tieghemiomyces parasiticus</name>
    <dbReference type="NCBI Taxonomy" id="78921"/>
    <lineage>
        <taxon>Eukaryota</taxon>
        <taxon>Fungi</taxon>
        <taxon>Fungi incertae sedis</taxon>
        <taxon>Zoopagomycota</taxon>
        <taxon>Kickxellomycotina</taxon>
        <taxon>Dimargaritomycetes</taxon>
        <taxon>Dimargaritales</taxon>
        <taxon>Dimargaritaceae</taxon>
        <taxon>Tieghemiomyces</taxon>
    </lineage>
</organism>
<dbReference type="PANTHER" id="PTHR46006:SF6">
    <property type="entry name" value="INTERSECTIN-2 ISOFORM X1"/>
    <property type="match status" value="1"/>
</dbReference>
<dbReference type="InterPro" id="IPR000219">
    <property type="entry name" value="DH_dom"/>
</dbReference>
<comment type="subcellular location">
    <subcellularLocation>
        <location evidence="1">Cytoplasm</location>
    </subcellularLocation>
</comment>
<proteinExistence type="predicted"/>
<dbReference type="PANTHER" id="PTHR46006">
    <property type="entry name" value="RHO GUANINE NUCLEOTIDE EXCHANGE FACTOR AT 64C, ISOFORM A"/>
    <property type="match status" value="1"/>
</dbReference>
<sequence length="1078" mass="116595">MTRMLWRDCLTQKEFEAYAFAPKDIERQELMFEIIHTEADYVRDLVLIREVFIKPLRHLQVLAEREIDQLFGNLEDILPIHDCIKKAFLERQQQQYPVLDGLSDVLLPWVHELHVYSRYLCNQAASLRTMNSLLASNEKFSHFYRDRAGKPECRGLALDAFLILPFQRLLKYPLFLKNLLQVTPMDHSDYTMTQGVIMQFDALIARIQSEKSRADRIDSLRYLESCIKGLASGSLVHPHRQVAREGPLYRLKTQTATTDGGSDVRVAPHQLSSVYLILFNDLILVSRPRSRRSSGITVASLVKADVSSSPTEDGSTPSSHAHFSHSPPVSLMANYTAGKSCPPKYTLLLPPAQLIRVHSVDDHAETGLLHTFQCVLAYQGRTEMLVVRCGHADEKTAWLRALNEVLPEHLAARARRPGVEARPLSAQLERVSISDPLYPSGPHRTKERGDALSLMDTGLGAKSRPLSLASSLAPSRWFDMGRPNRESPRPSQPVSPGVPAAQAIPTHRPADRSSRPRAASCVSLGSPGQDTSDVVRSPSGLPHRAATFGTLLTGSPRSEKKSTNKASQFLLSSVKKLVLPTADAYAMRKFRKQLQDYGREDRAPAAMTPRKASGSSNTNPKKAEVTAIGKGSRPRVSAPVVSGAGGDARPSLQRSTSHLVVTRSPQMVTIPTSPGATMKSRRSQSAVDGVTGPCMPLDSSFGTPPPHYRRPLATATVIPLDPFCGDYSSDGSQDEPSWLRRQPQPQFPYAPASPTPTASSQRTSVDYGSPLNPYATRGASLKPSARVASQPLAGPGLKVPAGRTPSGHPKALSSHSSPALRPSALRPLDTNCYAPTEHSVNAKPYGMVDTSPDRVLMTAAFRAAGHPCDDLSDESEPTATLFVRDSALSLTSASSPELPNPVLASPLVTGHSPTAPPGPRNFSPYHSPALSASSPLLANAALNASASYLSRPNGISKPLPTPPKWGCGAAFTLTSSPSLSSSSSACSSPTAAHDGHYAYQPVQHRRHVSELDSAQLSGLQQSKPLYHPAQSVPRTMRDYYGNLVPIGNLQSTSSGPVSSPLVQVCSPGQPAAARMAVP</sequence>
<evidence type="ECO:0000256" key="2">
    <source>
        <dbReference type="ARBA" id="ARBA00022490"/>
    </source>
</evidence>
<dbReference type="InterPro" id="IPR051480">
    <property type="entry name" value="Endocytic_GEF_Adapter"/>
</dbReference>
<accession>A0A9W8DYP6</accession>
<dbReference type="InterPro" id="IPR001849">
    <property type="entry name" value="PH_domain"/>
</dbReference>
<feature type="region of interest" description="Disordered" evidence="3">
    <location>
        <begin position="724"/>
        <end position="826"/>
    </location>
</feature>
<gene>
    <name evidence="5" type="ORF">IWQ60_005640</name>
</gene>
<feature type="region of interest" description="Disordered" evidence="3">
    <location>
        <begin position="904"/>
        <end position="926"/>
    </location>
</feature>
<dbReference type="GO" id="GO:0005737">
    <property type="term" value="C:cytoplasm"/>
    <property type="evidence" value="ECO:0007669"/>
    <property type="project" value="UniProtKB-SubCell"/>
</dbReference>
<dbReference type="PROSITE" id="PS00741">
    <property type="entry name" value="DH_1"/>
    <property type="match status" value="1"/>
</dbReference>
<dbReference type="CDD" id="cd00160">
    <property type="entry name" value="RhoGEF"/>
    <property type="match status" value="1"/>
</dbReference>
<dbReference type="Pfam" id="PF00621">
    <property type="entry name" value="RhoGEF"/>
    <property type="match status" value="1"/>
</dbReference>
<evidence type="ECO:0000313" key="5">
    <source>
        <dbReference type="EMBL" id="KAJ1923801.1"/>
    </source>
</evidence>
<evidence type="ECO:0000256" key="1">
    <source>
        <dbReference type="ARBA" id="ARBA00004496"/>
    </source>
</evidence>
<dbReference type="Gene3D" id="1.20.900.10">
    <property type="entry name" value="Dbl homology (DH) domain"/>
    <property type="match status" value="1"/>
</dbReference>
<dbReference type="SUPFAM" id="SSF48065">
    <property type="entry name" value="DBL homology domain (DH-domain)"/>
    <property type="match status" value="1"/>
</dbReference>
<protein>
    <recommendedName>
        <fullName evidence="4">DH domain-containing protein</fullName>
    </recommendedName>
</protein>
<dbReference type="SMART" id="SM00325">
    <property type="entry name" value="RhoGEF"/>
    <property type="match status" value="1"/>
</dbReference>
<dbReference type="GO" id="GO:0005085">
    <property type="term" value="F:guanyl-nucleotide exchange factor activity"/>
    <property type="evidence" value="ECO:0007669"/>
    <property type="project" value="InterPro"/>
</dbReference>
<feature type="region of interest" description="Disordered" evidence="3">
    <location>
        <begin position="597"/>
        <end position="689"/>
    </location>
</feature>
<dbReference type="EMBL" id="JANBPT010000311">
    <property type="protein sequence ID" value="KAJ1923801.1"/>
    <property type="molecule type" value="Genomic_DNA"/>
</dbReference>
<feature type="region of interest" description="Disordered" evidence="3">
    <location>
        <begin position="476"/>
        <end position="565"/>
    </location>
</feature>
<dbReference type="InterPro" id="IPR011993">
    <property type="entry name" value="PH-like_dom_sf"/>
</dbReference>
<dbReference type="SUPFAM" id="SSF50729">
    <property type="entry name" value="PH domain-like"/>
    <property type="match status" value="1"/>
</dbReference>
<dbReference type="GO" id="GO:0035025">
    <property type="term" value="P:positive regulation of Rho protein signal transduction"/>
    <property type="evidence" value="ECO:0007669"/>
    <property type="project" value="TreeGrafter"/>
</dbReference>
<name>A0A9W8DYP6_9FUNG</name>
<keyword evidence="6" id="KW-1185">Reference proteome</keyword>
<feature type="compositionally biased region" description="Pro residues" evidence="3">
    <location>
        <begin position="745"/>
        <end position="754"/>
    </location>
</feature>
<dbReference type="SMART" id="SM00233">
    <property type="entry name" value="PH"/>
    <property type="match status" value="1"/>
</dbReference>
<dbReference type="InterPro" id="IPR001331">
    <property type="entry name" value="GDS_CDC24_CS"/>
</dbReference>